<proteinExistence type="predicted"/>
<organism evidence="1 2">
    <name type="scientific">Fodinicola feengrottensis</name>
    <dbReference type="NCBI Taxonomy" id="435914"/>
    <lineage>
        <taxon>Bacteria</taxon>
        <taxon>Bacillati</taxon>
        <taxon>Actinomycetota</taxon>
        <taxon>Actinomycetes</taxon>
        <taxon>Mycobacteriales</taxon>
        <taxon>Fodinicola</taxon>
    </lineage>
</organism>
<name>A0ABP4USB7_9ACTN</name>
<reference evidence="2" key="1">
    <citation type="journal article" date="2019" name="Int. J. Syst. Evol. Microbiol.">
        <title>The Global Catalogue of Microorganisms (GCM) 10K type strain sequencing project: providing services to taxonomists for standard genome sequencing and annotation.</title>
        <authorList>
            <consortium name="The Broad Institute Genomics Platform"/>
            <consortium name="The Broad Institute Genome Sequencing Center for Infectious Disease"/>
            <person name="Wu L."/>
            <person name="Ma J."/>
        </authorList>
    </citation>
    <scope>NUCLEOTIDE SEQUENCE [LARGE SCALE GENOMIC DNA]</scope>
    <source>
        <strain evidence="2">JCM 14718</strain>
    </source>
</reference>
<dbReference type="EMBL" id="BAAANY010000032">
    <property type="protein sequence ID" value="GAA1708078.1"/>
    <property type="molecule type" value="Genomic_DNA"/>
</dbReference>
<dbReference type="Pfam" id="PF06224">
    <property type="entry name" value="AlkZ-like"/>
    <property type="match status" value="1"/>
</dbReference>
<dbReference type="PANTHER" id="PTHR38479">
    <property type="entry name" value="LMO0824 PROTEIN"/>
    <property type="match status" value="1"/>
</dbReference>
<keyword evidence="2" id="KW-1185">Reference proteome</keyword>
<dbReference type="GO" id="GO:0003677">
    <property type="term" value="F:DNA binding"/>
    <property type="evidence" value="ECO:0007669"/>
    <property type="project" value="UniProtKB-KW"/>
</dbReference>
<accession>A0ABP4USB7</accession>
<evidence type="ECO:0000313" key="1">
    <source>
        <dbReference type="EMBL" id="GAA1708078.1"/>
    </source>
</evidence>
<comment type="caution">
    <text evidence="1">The sequence shown here is derived from an EMBL/GenBank/DDBJ whole genome shotgun (WGS) entry which is preliminary data.</text>
</comment>
<dbReference type="InterPro" id="IPR009351">
    <property type="entry name" value="AlkZ-like"/>
</dbReference>
<sequence length="357" mass="39622">MLNRALLERQLLVRRCKLRPAAAIERLVGLQAQATNPPFHGLWSRLVNFDQRQLDELITSRQVVRAATMRGTLHLHTADDFLTIRAVVQPGFERAMQSTYAKVLDGMDVNELAKVGRELLAGEPLTFGQLRDGLLARWPGRHPTMVTNAVRTQVPLVQVPPCGTWDRSGPRVYTTIEKWLDRPVSAEPAVESLISRYLSVFGPATVADVQNWSGLTRLGEVVERMRPTLRTLRTEDGAELFDLPRGALPDPDLPVPVRLVAEFDNVVLGHADRSRIVPDKYRKRIMTVNGIVRGTVLSDGFVAGLWKIQRTKTAATLVVTPFSVLDQEATEAEALSLLRFTAPTSEHQVSFEAGTSG</sequence>
<dbReference type="Proteomes" id="UP001500618">
    <property type="component" value="Unassembled WGS sequence"/>
</dbReference>
<dbReference type="PANTHER" id="PTHR38479:SF2">
    <property type="entry name" value="WINGED HELIX DNA-BINDING DOMAIN-CONTAINING PROTEIN"/>
    <property type="match status" value="1"/>
</dbReference>
<evidence type="ECO:0000313" key="2">
    <source>
        <dbReference type="Proteomes" id="UP001500618"/>
    </source>
</evidence>
<gene>
    <name evidence="1" type="ORF">GCM10009765_67000</name>
</gene>
<protein>
    <submittedName>
        <fullName evidence="1">Winged helix DNA-binding domain-containing protein</fullName>
    </submittedName>
</protein>
<keyword evidence="1" id="KW-0238">DNA-binding</keyword>